<dbReference type="InterPro" id="IPR018060">
    <property type="entry name" value="HTH_AraC"/>
</dbReference>
<evidence type="ECO:0000313" key="5">
    <source>
        <dbReference type="EMBL" id="MUP12030.1"/>
    </source>
</evidence>
<dbReference type="SMART" id="SM00342">
    <property type="entry name" value="HTH_ARAC"/>
    <property type="match status" value="1"/>
</dbReference>
<dbReference type="InterPro" id="IPR009057">
    <property type="entry name" value="Homeodomain-like_sf"/>
</dbReference>
<feature type="domain" description="HTH araC/xylS-type" evidence="3">
    <location>
        <begin position="231"/>
        <end position="328"/>
    </location>
</feature>
<dbReference type="Pfam" id="PF12833">
    <property type="entry name" value="HTH_18"/>
    <property type="match status" value="1"/>
</dbReference>
<evidence type="ECO:0000259" key="3">
    <source>
        <dbReference type="PROSITE" id="PS01124"/>
    </source>
</evidence>
<dbReference type="InterPro" id="IPR002818">
    <property type="entry name" value="DJ-1/PfpI"/>
</dbReference>
<comment type="caution">
    <text evidence="5">The sequence shown here is derived from an EMBL/GenBank/DDBJ whole genome shotgun (WGS) entry which is preliminary data.</text>
</comment>
<dbReference type="SUPFAM" id="SSF46689">
    <property type="entry name" value="Homeodomain-like"/>
    <property type="match status" value="2"/>
</dbReference>
<evidence type="ECO:0000313" key="4">
    <source>
        <dbReference type="EMBL" id="MUO43892.1"/>
    </source>
</evidence>
<dbReference type="InterPro" id="IPR029062">
    <property type="entry name" value="Class_I_gatase-like"/>
</dbReference>
<dbReference type="PANTHER" id="PTHR43130">
    <property type="entry name" value="ARAC-FAMILY TRANSCRIPTIONAL REGULATOR"/>
    <property type="match status" value="1"/>
</dbReference>
<evidence type="ECO:0000313" key="6">
    <source>
        <dbReference type="Proteomes" id="UP000179454"/>
    </source>
</evidence>
<proteinExistence type="predicted"/>
<dbReference type="EMBL" id="MBFE02000014">
    <property type="protein sequence ID" value="MUO43892.1"/>
    <property type="molecule type" value="Genomic_DNA"/>
</dbReference>
<evidence type="ECO:0000256" key="1">
    <source>
        <dbReference type="ARBA" id="ARBA00023015"/>
    </source>
</evidence>
<dbReference type="CDD" id="cd03137">
    <property type="entry name" value="GATase1_AraC_1"/>
    <property type="match status" value="1"/>
</dbReference>
<dbReference type="PROSITE" id="PS01124">
    <property type="entry name" value="HTH_ARAC_FAMILY_2"/>
    <property type="match status" value="1"/>
</dbReference>
<dbReference type="Gene3D" id="3.40.50.880">
    <property type="match status" value="1"/>
</dbReference>
<dbReference type="EMBL" id="MBFA02000014">
    <property type="protein sequence ID" value="MUP12030.1"/>
    <property type="molecule type" value="Genomic_DNA"/>
</dbReference>
<accession>A0ABD6HBM8</accession>
<reference evidence="6 7" key="1">
    <citation type="submission" date="2019-11" db="EMBL/GenBank/DDBJ databases">
        <title>Whole-genome sequencing of Allorhizobium vitis.</title>
        <authorList>
            <person name="Gan H.M."/>
            <person name="Savka M.A."/>
        </authorList>
    </citation>
    <scope>NUCLEOTIDE SEQUENCE [LARGE SCALE GENOMIC DNA]</scope>
    <source>
        <strain evidence="5 7">RF2/1</strain>
        <strain evidence="4 6">T1/7</strain>
    </source>
</reference>
<evidence type="ECO:0000313" key="7">
    <source>
        <dbReference type="Proteomes" id="UP000179536"/>
    </source>
</evidence>
<dbReference type="SUPFAM" id="SSF52317">
    <property type="entry name" value="Class I glutamine amidotransferase-like"/>
    <property type="match status" value="1"/>
</dbReference>
<keyword evidence="2" id="KW-0804">Transcription</keyword>
<sequence>MPNAMLMPTTILRRIEILVFPDAQVLDVTGPAQVFASANEMARRSAHSEKGPLYDIALVAEMAEVTCNSGIALRCALLSEDRPAPDTAIAVGGSGVNVACSRPVLIDWVRDRAIHARRMASVCSGAFLLAEAGLLDGRRAVTHWHRYDEFAGRFPQVRLERDPIFLRDGKIWTSAGVTAGIDLALAMVEEDHGRALALAVARELVVFLKRPGGQSQFSAPLRLQTSDDRFADLHAWISANLTHSLTLHTLADRAGMSLRSFARHYRQRTGRTPADAVEIIRLERAQGLLETGFSVEAAARKCGFGSPETMRRVFLRRLGVGPKDWQERFQE</sequence>
<gene>
    <name evidence="5" type="ORF">BBK91_019395</name>
    <name evidence="4" type="ORF">BBL17_019135</name>
</gene>
<evidence type="ECO:0000256" key="2">
    <source>
        <dbReference type="ARBA" id="ARBA00023163"/>
    </source>
</evidence>
<dbReference type="Gene3D" id="1.10.10.60">
    <property type="entry name" value="Homeodomain-like"/>
    <property type="match status" value="1"/>
</dbReference>
<dbReference type="InterPro" id="IPR052158">
    <property type="entry name" value="INH-QAR"/>
</dbReference>
<dbReference type="Pfam" id="PF01965">
    <property type="entry name" value="DJ-1_PfpI"/>
    <property type="match status" value="1"/>
</dbReference>
<keyword evidence="6" id="KW-1185">Reference proteome</keyword>
<keyword evidence="1" id="KW-0805">Transcription regulation</keyword>
<dbReference type="PANTHER" id="PTHR43130:SF3">
    <property type="entry name" value="HTH-TYPE TRANSCRIPTIONAL REGULATOR RV1931C"/>
    <property type="match status" value="1"/>
</dbReference>
<dbReference type="Proteomes" id="UP000179536">
    <property type="component" value="Unassembled WGS sequence"/>
</dbReference>
<dbReference type="AlphaFoldDB" id="A0ABD6HBM8"/>
<organism evidence="5 7">
    <name type="scientific">Agrobacterium vitis</name>
    <name type="common">Rhizobium vitis</name>
    <dbReference type="NCBI Taxonomy" id="373"/>
    <lineage>
        <taxon>Bacteria</taxon>
        <taxon>Pseudomonadati</taxon>
        <taxon>Pseudomonadota</taxon>
        <taxon>Alphaproteobacteria</taxon>
        <taxon>Hyphomicrobiales</taxon>
        <taxon>Rhizobiaceae</taxon>
        <taxon>Rhizobium/Agrobacterium group</taxon>
        <taxon>Agrobacterium</taxon>
    </lineage>
</organism>
<name>A0ABD6HBM8_AGRVI</name>
<dbReference type="Proteomes" id="UP000179454">
    <property type="component" value="Unassembled WGS sequence"/>
</dbReference>
<protein>
    <submittedName>
        <fullName evidence="5">Helix-turn-helix domain-containing protein</fullName>
    </submittedName>
</protein>